<evidence type="ECO:0000259" key="2">
    <source>
        <dbReference type="Pfam" id="PF13439"/>
    </source>
</evidence>
<dbReference type="InterPro" id="IPR050194">
    <property type="entry name" value="Glycosyltransferase_grp1"/>
</dbReference>
<feature type="domain" description="Glycosyl transferase family 1" evidence="1">
    <location>
        <begin position="207"/>
        <end position="355"/>
    </location>
</feature>
<keyword evidence="3" id="KW-0808">Transferase</keyword>
<dbReference type="SUPFAM" id="SSF53756">
    <property type="entry name" value="UDP-Glycosyltransferase/glycogen phosphorylase"/>
    <property type="match status" value="1"/>
</dbReference>
<name>A0A1G9CRC8_9BACT</name>
<evidence type="ECO:0000259" key="1">
    <source>
        <dbReference type="Pfam" id="PF00534"/>
    </source>
</evidence>
<proteinExistence type="predicted"/>
<protein>
    <submittedName>
        <fullName evidence="3">Glycosyltransferase involved in cell wall bisynthesis</fullName>
    </submittedName>
</protein>
<dbReference type="Pfam" id="PF00534">
    <property type="entry name" value="Glycos_transf_1"/>
    <property type="match status" value="1"/>
</dbReference>
<dbReference type="STRING" id="246191.SAMN05660337_0762"/>
<feature type="domain" description="Glycosyltransferase subfamily 4-like N-terminal" evidence="2">
    <location>
        <begin position="35"/>
        <end position="196"/>
    </location>
</feature>
<keyword evidence="4" id="KW-1185">Reference proteome</keyword>
<dbReference type="InterPro" id="IPR001296">
    <property type="entry name" value="Glyco_trans_1"/>
</dbReference>
<dbReference type="Gene3D" id="3.40.50.2000">
    <property type="entry name" value="Glycogen Phosphorylase B"/>
    <property type="match status" value="2"/>
</dbReference>
<reference evidence="4" key="1">
    <citation type="submission" date="2016-10" db="EMBL/GenBank/DDBJ databases">
        <authorList>
            <person name="Varghese N."/>
            <person name="Submissions S."/>
        </authorList>
    </citation>
    <scope>NUCLEOTIDE SEQUENCE [LARGE SCALE GENOMIC DNA]</scope>
    <source>
        <strain evidence="4">DSM 16995</strain>
    </source>
</reference>
<gene>
    <name evidence="3" type="ORF">SAMN05660337_0762</name>
</gene>
<accession>A0A1G9CRC8</accession>
<organism evidence="3 4">
    <name type="scientific">Maridesulfovibrio ferrireducens</name>
    <dbReference type="NCBI Taxonomy" id="246191"/>
    <lineage>
        <taxon>Bacteria</taxon>
        <taxon>Pseudomonadati</taxon>
        <taxon>Thermodesulfobacteriota</taxon>
        <taxon>Desulfovibrionia</taxon>
        <taxon>Desulfovibrionales</taxon>
        <taxon>Desulfovibrionaceae</taxon>
        <taxon>Maridesulfovibrio</taxon>
    </lineage>
</organism>
<evidence type="ECO:0000313" key="4">
    <source>
        <dbReference type="Proteomes" id="UP000199053"/>
    </source>
</evidence>
<evidence type="ECO:0000313" key="3">
    <source>
        <dbReference type="EMBL" id="SDK54005.1"/>
    </source>
</evidence>
<dbReference type="CDD" id="cd03801">
    <property type="entry name" value="GT4_PimA-like"/>
    <property type="match status" value="1"/>
</dbReference>
<dbReference type="Proteomes" id="UP000199053">
    <property type="component" value="Unassembled WGS sequence"/>
</dbReference>
<dbReference type="GO" id="GO:0016757">
    <property type="term" value="F:glycosyltransferase activity"/>
    <property type="evidence" value="ECO:0007669"/>
    <property type="project" value="InterPro"/>
</dbReference>
<sequence>MGKVLLNIITDRLSHLEGKGEMTSRYYNPGEVFDDVHILMTNGDTPNPQHLQKMAGNAKLHFHNIQTGKSLLLKSLFWRPALLKEWASEGIELARKIKPDLIRCYGNYINGYVASEIKRELGIPYVVSLHTHPDENRTNPSFGLKNFLYYHFTAAVENVTLENADEVVVIYRSLLPYVNRRKSASHKTIYNAVNPDKIRSKNDYSSTGPLRVLSVGRLIPGKNPEHLIKAAIAGNTELTIVGEGPLRAQLEEQANSLEGPGKVIFIPRMTNDELCEKTPDFDAFAIHCDYDGIPKTVLEASLSGLPIIVNKLPKGQVPEYGDGWVTLVENSVKGYSDALSSLMDQDKRHELGTLAKEYSNTHWNPTETENKYAELYKKLMKSSAV</sequence>
<dbReference type="Pfam" id="PF13439">
    <property type="entry name" value="Glyco_transf_4"/>
    <property type="match status" value="1"/>
</dbReference>
<dbReference type="OrthoDB" id="9790710at2"/>
<dbReference type="RefSeq" id="WP_092158364.1">
    <property type="nucleotide sequence ID" value="NZ_FNGA01000001.1"/>
</dbReference>
<dbReference type="AlphaFoldDB" id="A0A1G9CRC8"/>
<dbReference type="PANTHER" id="PTHR45947">
    <property type="entry name" value="SULFOQUINOVOSYL TRANSFERASE SQD2"/>
    <property type="match status" value="1"/>
</dbReference>
<dbReference type="PANTHER" id="PTHR45947:SF3">
    <property type="entry name" value="SULFOQUINOVOSYL TRANSFERASE SQD2"/>
    <property type="match status" value="1"/>
</dbReference>
<dbReference type="InterPro" id="IPR028098">
    <property type="entry name" value="Glyco_trans_4-like_N"/>
</dbReference>
<dbReference type="EMBL" id="FNGA01000001">
    <property type="protein sequence ID" value="SDK54005.1"/>
    <property type="molecule type" value="Genomic_DNA"/>
</dbReference>